<evidence type="ECO:0000259" key="9">
    <source>
        <dbReference type="Pfam" id="PF14630"/>
    </source>
</evidence>
<feature type="domain" description="Origin recognition complex subunit 5 C-terminal" evidence="9">
    <location>
        <begin position="821"/>
        <end position="979"/>
    </location>
</feature>
<proteinExistence type="inferred from homology"/>
<keyword evidence="6" id="KW-0539">Nucleus</keyword>
<keyword evidence="12" id="KW-1185">Reference proteome</keyword>
<dbReference type="FunFam" id="3.40.50.300:FF:002310">
    <property type="entry name" value="Origin of replication complex subunit 5"/>
    <property type="match status" value="1"/>
</dbReference>
<feature type="region of interest" description="Disordered" evidence="7">
    <location>
        <begin position="251"/>
        <end position="300"/>
    </location>
</feature>
<dbReference type="EMBL" id="JAUESC010000384">
    <property type="protein sequence ID" value="KAK0582947.1"/>
    <property type="molecule type" value="Genomic_DNA"/>
</dbReference>
<dbReference type="GO" id="GO:0003688">
    <property type="term" value="F:DNA replication origin binding"/>
    <property type="evidence" value="ECO:0007669"/>
    <property type="project" value="TreeGrafter"/>
</dbReference>
<dbReference type="InterPro" id="IPR041664">
    <property type="entry name" value="AAA_16"/>
</dbReference>
<feature type="domain" description="ORC5 lid" evidence="10">
    <location>
        <begin position="716"/>
        <end position="769"/>
    </location>
</feature>
<dbReference type="Proteomes" id="UP001168877">
    <property type="component" value="Unassembled WGS sequence"/>
</dbReference>
<sequence>MLDILRGIFISINSTDQACFCVILWSIWWNRNVAAHKGNSKSAAELVDWAFNYLKEFQGTQQAMSLGNQTPNSPSKSEQFCSIVVLISSPVYLITSDLVRFFVPLKLERMADNEGEEIISRGNEWEVVSLTASTYAAAPGPKNVGQNDDGKSDVAAENIAETSNALFMSGHFVFPPSEHENLPLEPAKTEIHNEPVGKDVVSEFDAKEGGRSSGKDDEENWTKGLSVHNEFPGIQFFDEKDNKLSIHGTEFEEELSGSTTYDENMETPELTEPSERRLDLSADESKPAKPANDDEHTHSDLPCGAWWKRRAASFCAHAKEANTVWSIFIAAAVMGIVIIGQRWQQERWQALHLKWQMSINDEKTSKMLGPITRLKDAIVGGHRRGSFVRGSSTDSWRENTLLLHLFPNLAAHIRVFPIDTTPQLFIQYGDVSDSEIEIKLMAKEKEETPQVSRRSTRYSLSNSNSNNGIETEKLNESCKTSLDNLFFGQESISSDDLLSSFPGRRVQILEVLRHLGPINSSMPPMFIYGSASTGKTSVVLQIFRHLNRPFVYVSCLTCYSPRILFESILNQLLLHKKNAANGYSSAKKCEKPSDFINFLREALINVIDRLNGNTGKMSTSKSKGVQVNGRMIYLIFDSFELVREWDKSSTILPFLFGLADNLKMPEVGMIFISNTSPSMYHSSTGYIDPVPVYFPEYTEEELRQIFMINQVNRKLYSSFLDIVLRPFCRITRRVDELSTAISMLFKKYCEPLSDVGVVPNEEMKRKLFSHLQPHIAHSLNEIFRVTSQSSLESEVNQEIRRKGSGRKSVSCGDFDEIDFHMSTSAKYLLISAFLASRNPATLDASFFDSTGGSDGRKRKRKASEKTTGKKEAAEQELLMKGPGTFALERLLAIFQCITSVGEDLLDEEEEGDDRLGVGGGSNGLMSDVLLQLSSLCNGNFIVKGASCPLEGSTRYRSTVSEELALKVARSIKFPLSKYLYRR</sequence>
<keyword evidence="5" id="KW-0067">ATP-binding</keyword>
<evidence type="ECO:0000256" key="5">
    <source>
        <dbReference type="ARBA" id="ARBA00022840"/>
    </source>
</evidence>
<keyword evidence="3" id="KW-0235">DNA replication</keyword>
<gene>
    <name evidence="11" type="ORF">LWI29_031403</name>
</gene>
<dbReference type="AlphaFoldDB" id="A0AA39S2N8"/>
<evidence type="ECO:0000313" key="11">
    <source>
        <dbReference type="EMBL" id="KAK0582947.1"/>
    </source>
</evidence>
<comment type="subcellular location">
    <subcellularLocation>
        <location evidence="1">Nucleus</location>
    </subcellularLocation>
</comment>
<keyword evidence="4" id="KW-0547">Nucleotide-binding</keyword>
<dbReference type="Pfam" id="PF21639">
    <property type="entry name" value="ORC5_lid"/>
    <property type="match status" value="1"/>
</dbReference>
<dbReference type="InterPro" id="IPR047088">
    <property type="entry name" value="ORC5_C"/>
</dbReference>
<feature type="compositionally biased region" description="Basic and acidic residues" evidence="7">
    <location>
        <begin position="273"/>
        <end position="299"/>
    </location>
</feature>
<name>A0AA39S2N8_ACESA</name>
<organism evidence="11 12">
    <name type="scientific">Acer saccharum</name>
    <name type="common">Sugar maple</name>
    <dbReference type="NCBI Taxonomy" id="4024"/>
    <lineage>
        <taxon>Eukaryota</taxon>
        <taxon>Viridiplantae</taxon>
        <taxon>Streptophyta</taxon>
        <taxon>Embryophyta</taxon>
        <taxon>Tracheophyta</taxon>
        <taxon>Spermatophyta</taxon>
        <taxon>Magnoliopsida</taxon>
        <taxon>eudicotyledons</taxon>
        <taxon>Gunneridae</taxon>
        <taxon>Pentapetalae</taxon>
        <taxon>rosids</taxon>
        <taxon>malvids</taxon>
        <taxon>Sapindales</taxon>
        <taxon>Sapindaceae</taxon>
        <taxon>Hippocastanoideae</taxon>
        <taxon>Acereae</taxon>
        <taxon>Acer</taxon>
    </lineage>
</organism>
<evidence type="ECO:0000259" key="8">
    <source>
        <dbReference type="Pfam" id="PF13191"/>
    </source>
</evidence>
<dbReference type="PANTHER" id="PTHR12705:SF0">
    <property type="entry name" value="ORIGIN RECOGNITION COMPLEX SUBUNIT 5"/>
    <property type="match status" value="1"/>
</dbReference>
<evidence type="ECO:0000256" key="2">
    <source>
        <dbReference type="ARBA" id="ARBA00006269"/>
    </source>
</evidence>
<accession>A0AA39S2N8</accession>
<dbReference type="GO" id="GO:0005664">
    <property type="term" value="C:nuclear origin of replication recognition complex"/>
    <property type="evidence" value="ECO:0007669"/>
    <property type="project" value="TreeGrafter"/>
</dbReference>
<protein>
    <recommendedName>
        <fullName evidence="13">Orc1-like AAA ATPase domain-containing protein</fullName>
    </recommendedName>
</protein>
<feature type="compositionally biased region" description="Polar residues" evidence="7">
    <location>
        <begin position="449"/>
        <end position="469"/>
    </location>
</feature>
<dbReference type="Pfam" id="PF13191">
    <property type="entry name" value="AAA_16"/>
    <property type="match status" value="1"/>
</dbReference>
<evidence type="ECO:0000256" key="7">
    <source>
        <dbReference type="SAM" id="MobiDB-lite"/>
    </source>
</evidence>
<feature type="compositionally biased region" description="Basic and acidic residues" evidence="7">
    <location>
        <begin position="863"/>
        <end position="872"/>
    </location>
</feature>
<feature type="region of interest" description="Disordered" evidence="7">
    <location>
        <begin position="846"/>
        <end position="872"/>
    </location>
</feature>
<dbReference type="InterPro" id="IPR048866">
    <property type="entry name" value="ORC5_lid"/>
</dbReference>
<dbReference type="Gene3D" id="3.40.50.300">
    <property type="entry name" value="P-loop containing nucleotide triphosphate hydrolases"/>
    <property type="match status" value="1"/>
</dbReference>
<dbReference type="SUPFAM" id="SSF52540">
    <property type="entry name" value="P-loop containing nucleoside triphosphate hydrolases"/>
    <property type="match status" value="1"/>
</dbReference>
<dbReference type="Pfam" id="PF14630">
    <property type="entry name" value="ORC5_C"/>
    <property type="match status" value="1"/>
</dbReference>
<feature type="region of interest" description="Disordered" evidence="7">
    <location>
        <begin position="444"/>
        <end position="471"/>
    </location>
</feature>
<dbReference type="GO" id="GO:0006270">
    <property type="term" value="P:DNA replication initiation"/>
    <property type="evidence" value="ECO:0007669"/>
    <property type="project" value="TreeGrafter"/>
</dbReference>
<feature type="domain" description="Orc1-like AAA ATPase" evidence="8">
    <location>
        <begin position="501"/>
        <end position="658"/>
    </location>
</feature>
<evidence type="ECO:0000259" key="10">
    <source>
        <dbReference type="Pfam" id="PF21639"/>
    </source>
</evidence>
<evidence type="ECO:0000256" key="6">
    <source>
        <dbReference type="ARBA" id="ARBA00023242"/>
    </source>
</evidence>
<evidence type="ECO:0000313" key="12">
    <source>
        <dbReference type="Proteomes" id="UP001168877"/>
    </source>
</evidence>
<evidence type="ECO:0000256" key="1">
    <source>
        <dbReference type="ARBA" id="ARBA00004123"/>
    </source>
</evidence>
<comment type="caution">
    <text evidence="11">The sequence shown here is derived from an EMBL/GenBank/DDBJ whole genome shotgun (WGS) entry which is preliminary data.</text>
</comment>
<dbReference type="PANTHER" id="PTHR12705">
    <property type="entry name" value="ORIGIN RECOGNITION COMPLEX SUBUNIT 5"/>
    <property type="match status" value="1"/>
</dbReference>
<evidence type="ECO:0000256" key="3">
    <source>
        <dbReference type="ARBA" id="ARBA00022705"/>
    </source>
</evidence>
<dbReference type="InterPro" id="IPR027417">
    <property type="entry name" value="P-loop_NTPase"/>
</dbReference>
<evidence type="ECO:0008006" key="13">
    <source>
        <dbReference type="Google" id="ProtNLM"/>
    </source>
</evidence>
<dbReference type="InterPro" id="IPR020796">
    <property type="entry name" value="ORC5"/>
</dbReference>
<reference evidence="11" key="1">
    <citation type="journal article" date="2022" name="Plant J.">
        <title>Strategies of tolerance reflected in two North American maple genomes.</title>
        <authorList>
            <person name="McEvoy S.L."/>
            <person name="Sezen U.U."/>
            <person name="Trouern-Trend A."/>
            <person name="McMahon S.M."/>
            <person name="Schaberg P.G."/>
            <person name="Yang J."/>
            <person name="Wegrzyn J.L."/>
            <person name="Swenson N.G."/>
        </authorList>
    </citation>
    <scope>NUCLEOTIDE SEQUENCE</scope>
    <source>
        <strain evidence="11">NS2018</strain>
    </source>
</reference>
<evidence type="ECO:0000256" key="4">
    <source>
        <dbReference type="ARBA" id="ARBA00022741"/>
    </source>
</evidence>
<reference evidence="11" key="2">
    <citation type="submission" date="2023-06" db="EMBL/GenBank/DDBJ databases">
        <authorList>
            <person name="Swenson N.G."/>
            <person name="Wegrzyn J.L."/>
            <person name="Mcevoy S.L."/>
        </authorList>
    </citation>
    <scope>NUCLEOTIDE SEQUENCE</scope>
    <source>
        <strain evidence="11">NS2018</strain>
        <tissue evidence="11">Leaf</tissue>
    </source>
</reference>
<comment type="similarity">
    <text evidence="2">Belongs to the ORC5 family.</text>
</comment>